<dbReference type="Proteomes" id="UP000260812">
    <property type="component" value="Unassembled WGS sequence"/>
</dbReference>
<evidence type="ECO:0000259" key="2">
    <source>
        <dbReference type="Pfam" id="PF22725"/>
    </source>
</evidence>
<dbReference type="InterPro" id="IPR055170">
    <property type="entry name" value="GFO_IDH_MocA-like_dom"/>
</dbReference>
<reference evidence="3" key="1">
    <citation type="submission" date="2018-08" db="EMBL/GenBank/DDBJ databases">
        <title>A genome reference for cultivated species of the human gut microbiota.</title>
        <authorList>
            <person name="Zou Y."/>
            <person name="Xue W."/>
            <person name="Luo G."/>
        </authorList>
    </citation>
    <scope>NUCLEOTIDE SEQUENCE [LARGE SCALE GENOMIC DNA]</scope>
    <source>
        <strain evidence="3">TF05-5AC</strain>
    </source>
</reference>
<dbReference type="GO" id="GO:0000166">
    <property type="term" value="F:nucleotide binding"/>
    <property type="evidence" value="ECO:0007669"/>
    <property type="project" value="InterPro"/>
</dbReference>
<dbReference type="InterPro" id="IPR000683">
    <property type="entry name" value="Gfo/Idh/MocA-like_OxRdtase_N"/>
</dbReference>
<dbReference type="PANTHER" id="PTHR43249">
    <property type="entry name" value="UDP-N-ACETYL-2-AMINO-2-DEOXY-D-GLUCURONATE OXIDASE"/>
    <property type="match status" value="1"/>
</dbReference>
<dbReference type="Pfam" id="PF01408">
    <property type="entry name" value="GFO_IDH_MocA"/>
    <property type="match status" value="1"/>
</dbReference>
<dbReference type="PANTHER" id="PTHR43249:SF1">
    <property type="entry name" value="D-GLUCOSIDE 3-DEHYDROGENASE"/>
    <property type="match status" value="1"/>
</dbReference>
<dbReference type="SUPFAM" id="SSF51735">
    <property type="entry name" value="NAD(P)-binding Rossmann-fold domains"/>
    <property type="match status" value="1"/>
</dbReference>
<dbReference type="GeneID" id="97989408"/>
<dbReference type="AlphaFoldDB" id="A0A3E3HYU6"/>
<dbReference type="InterPro" id="IPR052515">
    <property type="entry name" value="Gfo/Idh/MocA_Oxidoreductase"/>
</dbReference>
<dbReference type="RefSeq" id="WP_117545417.1">
    <property type="nucleotide sequence ID" value="NZ_JBKUNB010000015.1"/>
</dbReference>
<keyword evidence="4" id="KW-1185">Reference proteome</keyword>
<dbReference type="SUPFAM" id="SSF55347">
    <property type="entry name" value="Glyceraldehyde-3-phosphate dehydrogenase-like, C-terminal domain"/>
    <property type="match status" value="1"/>
</dbReference>
<feature type="domain" description="Gfo/Idh/MocA-like oxidoreductase N-terminal" evidence="1">
    <location>
        <begin position="8"/>
        <end position="125"/>
    </location>
</feature>
<organism evidence="3 4">
    <name type="scientific">Eisenbergiella massiliensis</name>
    <dbReference type="NCBI Taxonomy" id="1720294"/>
    <lineage>
        <taxon>Bacteria</taxon>
        <taxon>Bacillati</taxon>
        <taxon>Bacillota</taxon>
        <taxon>Clostridia</taxon>
        <taxon>Lachnospirales</taxon>
        <taxon>Lachnospiraceae</taxon>
        <taxon>Eisenbergiella</taxon>
    </lineage>
</organism>
<dbReference type="Gene3D" id="3.30.360.10">
    <property type="entry name" value="Dihydrodipicolinate Reductase, domain 2"/>
    <property type="match status" value="1"/>
</dbReference>
<dbReference type="Gene3D" id="3.40.50.720">
    <property type="entry name" value="NAD(P)-binding Rossmann-like Domain"/>
    <property type="match status" value="1"/>
</dbReference>
<feature type="domain" description="GFO/IDH/MocA-like oxidoreductase" evidence="2">
    <location>
        <begin position="136"/>
        <end position="260"/>
    </location>
</feature>
<proteinExistence type="predicted"/>
<evidence type="ECO:0000259" key="1">
    <source>
        <dbReference type="Pfam" id="PF01408"/>
    </source>
</evidence>
<protein>
    <submittedName>
        <fullName evidence="3">Gfo/Idh/MocA family oxidoreductase</fullName>
    </submittedName>
</protein>
<dbReference type="EMBL" id="QVLV01000019">
    <property type="protein sequence ID" value="RGE56996.1"/>
    <property type="molecule type" value="Genomic_DNA"/>
</dbReference>
<sequence length="399" mass="44874">MEIEKEVRLGIVGIGNMGSAHAKTVYDGKAEGLRLCAICDVDEKKLSWAAAELPGVKTYLNYKEMLSSGGLDAVLIATPHKLHPVIAIEALEAGLHVLSEKPAGVDIKSVGKLNETANKSDRVFGIMFNQRTNPLFAHLKNMVETGQLGEMKRMVWIITNWYRTQSYYDSGTWRATWSGEGGGVLLNQCPHNLDIWQWIMGMPVSVQASCQYGRYHDIDVEDEAVIYAKYENGASAVFITSTGEYPGTNRLELSGTKGKAVIENGILKWYSMEKDERELCYVLEENTCYEPIKYQEIVPESEGPGHLGILRNFTRAILYGEQLLAPGIEGINALTLSNAAYLSDWLGKEIMLPLDEEEFLKQMKLRQAWEINGKGKKTKEMKHEKQKLGVYSDRWNVRW</sequence>
<evidence type="ECO:0000313" key="3">
    <source>
        <dbReference type="EMBL" id="RGE56996.1"/>
    </source>
</evidence>
<gene>
    <name evidence="3" type="ORF">DXC51_21710</name>
</gene>
<dbReference type="InterPro" id="IPR036291">
    <property type="entry name" value="NAD(P)-bd_dom_sf"/>
</dbReference>
<comment type="caution">
    <text evidence="3">The sequence shown here is derived from an EMBL/GenBank/DDBJ whole genome shotgun (WGS) entry which is preliminary data.</text>
</comment>
<evidence type="ECO:0000313" key="4">
    <source>
        <dbReference type="Proteomes" id="UP000260812"/>
    </source>
</evidence>
<name>A0A3E3HYU6_9FIRM</name>
<accession>A0A3E3HYU6</accession>
<dbReference type="Pfam" id="PF22725">
    <property type="entry name" value="GFO_IDH_MocA_C3"/>
    <property type="match status" value="1"/>
</dbReference>